<protein>
    <submittedName>
        <fullName evidence="3">Glycosyltransferase family 2 protein</fullName>
    </submittedName>
</protein>
<dbReference type="SUPFAM" id="SSF53448">
    <property type="entry name" value="Nucleotide-diphospho-sugar transferases"/>
    <property type="match status" value="1"/>
</dbReference>
<dbReference type="Proteomes" id="UP000321363">
    <property type="component" value="Unassembled WGS sequence"/>
</dbReference>
<gene>
    <name evidence="3" type="ORF">FS935_00950</name>
</gene>
<keyword evidence="4" id="KW-1185">Reference proteome</keyword>
<organism evidence="3 4">
    <name type="scientific">Metabacillus litoralis</name>
    <dbReference type="NCBI Taxonomy" id="152268"/>
    <lineage>
        <taxon>Bacteria</taxon>
        <taxon>Bacillati</taxon>
        <taxon>Bacillota</taxon>
        <taxon>Bacilli</taxon>
        <taxon>Bacillales</taxon>
        <taxon>Bacillaceae</taxon>
        <taxon>Metabacillus</taxon>
    </lineage>
</organism>
<dbReference type="PANTHER" id="PTHR22916:SF3">
    <property type="entry name" value="UDP-GLCNAC:BETAGAL BETA-1,3-N-ACETYLGLUCOSAMINYLTRANSFERASE-LIKE PROTEIN 1"/>
    <property type="match status" value="1"/>
</dbReference>
<feature type="domain" description="Glycosyltransferase 2-like" evidence="2">
    <location>
        <begin position="4"/>
        <end position="119"/>
    </location>
</feature>
<dbReference type="Pfam" id="PF00535">
    <property type="entry name" value="Glycos_transf_2"/>
    <property type="match status" value="1"/>
</dbReference>
<dbReference type="AlphaFoldDB" id="A0A5C6W8M7"/>
<dbReference type="GO" id="GO:0016758">
    <property type="term" value="F:hexosyltransferase activity"/>
    <property type="evidence" value="ECO:0007669"/>
    <property type="project" value="UniProtKB-ARBA"/>
</dbReference>
<dbReference type="OrthoDB" id="6713581at2"/>
<sequence length="231" mass="26990">MISVITITNRPEFIDNVFQNYESQVWKKKELIIVLNSEDMDVDSWNDRAQQYSRVFVFQQPEKVSLGECTNFAVKQTSHNYIAKFDDDDYYAPYYLSDTMNAFQNTGADIVGKATTFCYFESKKALVIRDPGKENQFVNGIVKGATLAFKKKVFNNIKFPDLPTREDTVFMRKAKKKGYKIYSNHKYNHVYCRRNFHDHASIVSDEDILKKSKLVSYTDDYKTLVQKIPKN</sequence>
<proteinExistence type="inferred from homology"/>
<dbReference type="RefSeq" id="WP_146945662.1">
    <property type="nucleotide sequence ID" value="NZ_VOQF01000001.1"/>
</dbReference>
<comment type="caution">
    <text evidence="3">The sequence shown here is derived from an EMBL/GenBank/DDBJ whole genome shotgun (WGS) entry which is preliminary data.</text>
</comment>
<comment type="similarity">
    <text evidence="1">Belongs to the glycosyltransferase 2 family.</text>
</comment>
<reference evidence="3 4" key="1">
    <citation type="journal article" date="2005" name="Int. J. Syst. Evol. Microbiol.">
        <title>Bacillus litoralis sp. nov., isolated from a tidal flat of the Yellow Sea in Korea.</title>
        <authorList>
            <person name="Yoon J.H."/>
            <person name="Oh T.K."/>
        </authorList>
    </citation>
    <scope>NUCLEOTIDE SEQUENCE [LARGE SCALE GENOMIC DNA]</scope>
    <source>
        <strain evidence="3 4">SW-211</strain>
    </source>
</reference>
<dbReference type="InterPro" id="IPR001173">
    <property type="entry name" value="Glyco_trans_2-like"/>
</dbReference>
<dbReference type="InterPro" id="IPR029044">
    <property type="entry name" value="Nucleotide-diphossugar_trans"/>
</dbReference>
<accession>A0A5C6W8M7</accession>
<evidence type="ECO:0000313" key="4">
    <source>
        <dbReference type="Proteomes" id="UP000321363"/>
    </source>
</evidence>
<keyword evidence="3" id="KW-0808">Transferase</keyword>
<name>A0A5C6W8M7_9BACI</name>
<evidence type="ECO:0000256" key="1">
    <source>
        <dbReference type="ARBA" id="ARBA00006739"/>
    </source>
</evidence>
<dbReference type="Gene3D" id="3.90.550.10">
    <property type="entry name" value="Spore Coat Polysaccharide Biosynthesis Protein SpsA, Chain A"/>
    <property type="match status" value="1"/>
</dbReference>
<evidence type="ECO:0000313" key="3">
    <source>
        <dbReference type="EMBL" id="TXC92800.1"/>
    </source>
</evidence>
<evidence type="ECO:0000259" key="2">
    <source>
        <dbReference type="Pfam" id="PF00535"/>
    </source>
</evidence>
<dbReference type="PANTHER" id="PTHR22916">
    <property type="entry name" value="GLYCOSYLTRANSFERASE"/>
    <property type="match status" value="1"/>
</dbReference>
<dbReference type="EMBL" id="VOQF01000001">
    <property type="protein sequence ID" value="TXC92800.1"/>
    <property type="molecule type" value="Genomic_DNA"/>
</dbReference>